<sequence>MHAPTFLVTMAAAATTLVSAMPVADSKASASHTGVSPRAFWNRKKKDDAAAAPAPSQPATPAETCPTFSSRKGAVTATGDGHCCLPGPKNALNCCTINGTPKIDGTSELRCDIPAWKSAEAWQMLFDCNNHILNARTCSAERVPRLSEILRATQAKPVKDLNPAPAPKPAPPSKVPPAAAHQIADKPSSRPLDRNRQNPGKSRLGKEPNGNPAPAESTPAESTPAASKTTA</sequence>
<dbReference type="AlphaFoldDB" id="J3P4A9"/>
<feature type="region of interest" description="Disordered" evidence="1">
    <location>
        <begin position="154"/>
        <end position="231"/>
    </location>
</feature>
<dbReference type="EnsemblFungi" id="EJT74505">
    <property type="protein sequence ID" value="EJT74505"/>
    <property type="gene ID" value="GGTG_08345"/>
</dbReference>
<reference evidence="3" key="3">
    <citation type="submission" date="2010-09" db="EMBL/GenBank/DDBJ databases">
        <title>Annotation of Gaeumannomyces graminis var. tritici R3-111a-1.</title>
        <authorList>
            <consortium name="The Broad Institute Genome Sequencing Platform"/>
            <person name="Ma L.-J."/>
            <person name="Dead R."/>
            <person name="Young S.K."/>
            <person name="Zeng Q."/>
            <person name="Gargeya S."/>
            <person name="Fitzgerald M."/>
            <person name="Haas B."/>
            <person name="Abouelleil A."/>
            <person name="Alvarado L."/>
            <person name="Arachchi H.M."/>
            <person name="Berlin A."/>
            <person name="Brown A."/>
            <person name="Chapman S.B."/>
            <person name="Chen Z."/>
            <person name="Dunbar C."/>
            <person name="Freedman E."/>
            <person name="Gearin G."/>
            <person name="Gellesch M."/>
            <person name="Goldberg J."/>
            <person name="Griggs A."/>
            <person name="Gujja S."/>
            <person name="Heiman D."/>
            <person name="Howarth C."/>
            <person name="Larson L."/>
            <person name="Lui A."/>
            <person name="MacDonald P.J.P."/>
            <person name="Mehta T."/>
            <person name="Montmayeur A."/>
            <person name="Murphy C."/>
            <person name="Neiman D."/>
            <person name="Pearson M."/>
            <person name="Priest M."/>
            <person name="Roberts A."/>
            <person name="Saif S."/>
            <person name="Shea T."/>
            <person name="Shenoy N."/>
            <person name="Sisk P."/>
            <person name="Stolte C."/>
            <person name="Sykes S."/>
            <person name="Yandava C."/>
            <person name="Wortman J."/>
            <person name="Nusbaum C."/>
            <person name="Birren B."/>
        </authorList>
    </citation>
    <scope>NUCLEOTIDE SEQUENCE</scope>
    <source>
        <strain evidence="3">R3-111a-1</strain>
    </source>
</reference>
<proteinExistence type="predicted"/>
<evidence type="ECO:0008006" key="6">
    <source>
        <dbReference type="Google" id="ProtNLM"/>
    </source>
</evidence>
<dbReference type="OrthoDB" id="5237273at2759"/>
<evidence type="ECO:0000256" key="2">
    <source>
        <dbReference type="SAM" id="SignalP"/>
    </source>
</evidence>
<feature type="region of interest" description="Disordered" evidence="1">
    <location>
        <begin position="44"/>
        <end position="67"/>
    </location>
</feature>
<reference evidence="3" key="2">
    <citation type="submission" date="2010-07" db="EMBL/GenBank/DDBJ databases">
        <authorList>
            <consortium name="The Broad Institute Genome Sequencing Platform"/>
            <consortium name="Broad Institute Genome Sequencing Center for Infectious Disease"/>
            <person name="Ma L.-J."/>
            <person name="Dead R."/>
            <person name="Young S."/>
            <person name="Zeng Q."/>
            <person name="Koehrsen M."/>
            <person name="Alvarado L."/>
            <person name="Berlin A."/>
            <person name="Chapman S.B."/>
            <person name="Chen Z."/>
            <person name="Freedman E."/>
            <person name="Gellesch M."/>
            <person name="Goldberg J."/>
            <person name="Griggs A."/>
            <person name="Gujja S."/>
            <person name="Heilman E.R."/>
            <person name="Heiman D."/>
            <person name="Hepburn T."/>
            <person name="Howarth C."/>
            <person name="Jen D."/>
            <person name="Larson L."/>
            <person name="Mehta T."/>
            <person name="Neiman D."/>
            <person name="Pearson M."/>
            <person name="Roberts A."/>
            <person name="Saif S."/>
            <person name="Shea T."/>
            <person name="Shenoy N."/>
            <person name="Sisk P."/>
            <person name="Stolte C."/>
            <person name="Sykes S."/>
            <person name="Walk T."/>
            <person name="White J."/>
            <person name="Yandava C."/>
            <person name="Haas B."/>
            <person name="Nusbaum C."/>
            <person name="Birren B."/>
        </authorList>
    </citation>
    <scope>NUCLEOTIDE SEQUENCE</scope>
    <source>
        <strain evidence="3">R3-111a-1</strain>
    </source>
</reference>
<dbReference type="Proteomes" id="UP000006039">
    <property type="component" value="Unassembled WGS sequence"/>
</dbReference>
<name>J3P4A9_GAET3</name>
<dbReference type="VEuPathDB" id="FungiDB:GGTG_08345"/>
<feature type="compositionally biased region" description="Basic and acidic residues" evidence="1">
    <location>
        <begin position="183"/>
        <end position="196"/>
    </location>
</feature>
<evidence type="ECO:0000313" key="5">
    <source>
        <dbReference type="Proteomes" id="UP000006039"/>
    </source>
</evidence>
<feature type="compositionally biased region" description="Pro residues" evidence="1">
    <location>
        <begin position="164"/>
        <end position="175"/>
    </location>
</feature>
<protein>
    <recommendedName>
        <fullName evidence="6">Extracellular membrane protein CFEM domain-containing protein</fullName>
    </recommendedName>
</protein>
<dbReference type="HOGENOM" id="CLU_1199881_0_0_1"/>
<organism evidence="3">
    <name type="scientific">Gaeumannomyces tritici (strain R3-111a-1)</name>
    <name type="common">Wheat and barley take-all root rot fungus</name>
    <name type="synonym">Gaeumannomyces graminis var. tritici</name>
    <dbReference type="NCBI Taxonomy" id="644352"/>
    <lineage>
        <taxon>Eukaryota</taxon>
        <taxon>Fungi</taxon>
        <taxon>Dikarya</taxon>
        <taxon>Ascomycota</taxon>
        <taxon>Pezizomycotina</taxon>
        <taxon>Sordariomycetes</taxon>
        <taxon>Sordariomycetidae</taxon>
        <taxon>Magnaporthales</taxon>
        <taxon>Magnaporthaceae</taxon>
        <taxon>Gaeumannomyces</taxon>
    </lineage>
</organism>
<accession>J3P4A9</accession>
<feature type="signal peptide" evidence="2">
    <location>
        <begin position="1"/>
        <end position="20"/>
    </location>
</feature>
<keyword evidence="5" id="KW-1185">Reference proteome</keyword>
<keyword evidence="2" id="KW-0732">Signal</keyword>
<evidence type="ECO:0000256" key="1">
    <source>
        <dbReference type="SAM" id="MobiDB-lite"/>
    </source>
</evidence>
<feature type="chain" id="PRO_5015094836" description="Extracellular membrane protein CFEM domain-containing protein" evidence="2">
    <location>
        <begin position="21"/>
        <end position="231"/>
    </location>
</feature>
<reference evidence="5" key="1">
    <citation type="submission" date="2010-07" db="EMBL/GenBank/DDBJ databases">
        <title>The genome sequence of Gaeumannomyces graminis var. tritici strain R3-111a-1.</title>
        <authorList>
            <consortium name="The Broad Institute Genome Sequencing Platform"/>
            <person name="Ma L.-J."/>
            <person name="Dead R."/>
            <person name="Young S."/>
            <person name="Zeng Q."/>
            <person name="Koehrsen M."/>
            <person name="Alvarado L."/>
            <person name="Berlin A."/>
            <person name="Chapman S.B."/>
            <person name="Chen Z."/>
            <person name="Freedman E."/>
            <person name="Gellesch M."/>
            <person name="Goldberg J."/>
            <person name="Griggs A."/>
            <person name="Gujja S."/>
            <person name="Heilman E.R."/>
            <person name="Heiman D."/>
            <person name="Hepburn T."/>
            <person name="Howarth C."/>
            <person name="Jen D."/>
            <person name="Larson L."/>
            <person name="Mehta T."/>
            <person name="Neiman D."/>
            <person name="Pearson M."/>
            <person name="Roberts A."/>
            <person name="Saif S."/>
            <person name="Shea T."/>
            <person name="Shenoy N."/>
            <person name="Sisk P."/>
            <person name="Stolte C."/>
            <person name="Sykes S."/>
            <person name="Walk T."/>
            <person name="White J."/>
            <person name="Yandava C."/>
            <person name="Haas B."/>
            <person name="Nusbaum C."/>
            <person name="Birren B."/>
        </authorList>
    </citation>
    <scope>NUCLEOTIDE SEQUENCE [LARGE SCALE GENOMIC DNA]</scope>
    <source>
        <strain evidence="5">R3-111a-1</strain>
    </source>
</reference>
<dbReference type="eggNOG" id="ENOG502RMMV">
    <property type="taxonomic scope" value="Eukaryota"/>
</dbReference>
<reference evidence="4" key="5">
    <citation type="submission" date="2018-04" db="UniProtKB">
        <authorList>
            <consortium name="EnsemblFungi"/>
        </authorList>
    </citation>
    <scope>IDENTIFICATION</scope>
    <source>
        <strain evidence="4">R3-111a-1</strain>
    </source>
</reference>
<feature type="compositionally biased region" description="Polar residues" evidence="1">
    <location>
        <begin position="219"/>
        <end position="231"/>
    </location>
</feature>
<reference evidence="4" key="4">
    <citation type="journal article" date="2015" name="G3 (Bethesda)">
        <title>Genome sequences of three phytopathogenic species of the Magnaporthaceae family of fungi.</title>
        <authorList>
            <person name="Okagaki L.H."/>
            <person name="Nunes C.C."/>
            <person name="Sailsbery J."/>
            <person name="Clay B."/>
            <person name="Brown D."/>
            <person name="John T."/>
            <person name="Oh Y."/>
            <person name="Young N."/>
            <person name="Fitzgerald M."/>
            <person name="Haas B.J."/>
            <person name="Zeng Q."/>
            <person name="Young S."/>
            <person name="Adiconis X."/>
            <person name="Fan L."/>
            <person name="Levin J.Z."/>
            <person name="Mitchell T.K."/>
            <person name="Okubara P.A."/>
            <person name="Farman M.L."/>
            <person name="Kohn L.M."/>
            <person name="Birren B."/>
            <person name="Ma L.-J."/>
            <person name="Dean R.A."/>
        </authorList>
    </citation>
    <scope>NUCLEOTIDE SEQUENCE</scope>
    <source>
        <strain evidence="4">R3-111a-1</strain>
    </source>
</reference>
<dbReference type="RefSeq" id="XP_009224449.1">
    <property type="nucleotide sequence ID" value="XM_009226185.1"/>
</dbReference>
<dbReference type="GeneID" id="20348803"/>
<dbReference type="EMBL" id="GL385398">
    <property type="protein sequence ID" value="EJT74505.1"/>
    <property type="molecule type" value="Genomic_DNA"/>
</dbReference>
<feature type="compositionally biased region" description="Low complexity" evidence="1">
    <location>
        <begin position="50"/>
        <end position="62"/>
    </location>
</feature>
<evidence type="ECO:0000313" key="4">
    <source>
        <dbReference type="EnsemblFungi" id="EJT74505"/>
    </source>
</evidence>
<gene>
    <name evidence="4" type="primary">20348803</name>
    <name evidence="3" type="ORF">GGTG_08345</name>
</gene>
<evidence type="ECO:0000313" key="3">
    <source>
        <dbReference type="EMBL" id="EJT74505.1"/>
    </source>
</evidence>